<dbReference type="AlphaFoldDB" id="A0A2G9GIS8"/>
<accession>A0A2G9GIS8</accession>
<organism evidence="2 3">
    <name type="scientific">Handroanthus impetiginosus</name>
    <dbReference type="NCBI Taxonomy" id="429701"/>
    <lineage>
        <taxon>Eukaryota</taxon>
        <taxon>Viridiplantae</taxon>
        <taxon>Streptophyta</taxon>
        <taxon>Embryophyta</taxon>
        <taxon>Tracheophyta</taxon>
        <taxon>Spermatophyta</taxon>
        <taxon>Magnoliopsida</taxon>
        <taxon>eudicotyledons</taxon>
        <taxon>Gunneridae</taxon>
        <taxon>Pentapetalae</taxon>
        <taxon>asterids</taxon>
        <taxon>lamiids</taxon>
        <taxon>Lamiales</taxon>
        <taxon>Bignoniaceae</taxon>
        <taxon>Crescentiina</taxon>
        <taxon>Tabebuia alliance</taxon>
        <taxon>Handroanthus</taxon>
    </lineage>
</organism>
<feature type="region of interest" description="Disordered" evidence="1">
    <location>
        <begin position="279"/>
        <end position="370"/>
    </location>
</feature>
<reference evidence="3" key="1">
    <citation type="journal article" date="2018" name="Gigascience">
        <title>Genome assembly of the Pink Ipe (Handroanthus impetiginosus, Bignoniaceae), a highly valued, ecologically keystone Neotropical timber forest tree.</title>
        <authorList>
            <person name="Silva-Junior O.B."/>
            <person name="Grattapaglia D."/>
            <person name="Novaes E."/>
            <person name="Collevatti R.G."/>
        </authorList>
    </citation>
    <scope>NUCLEOTIDE SEQUENCE [LARGE SCALE GENOMIC DNA]</scope>
    <source>
        <strain evidence="3">cv. UFG-1</strain>
    </source>
</reference>
<keyword evidence="3" id="KW-1185">Reference proteome</keyword>
<comment type="caution">
    <text evidence="2">The sequence shown here is derived from an EMBL/GenBank/DDBJ whole genome shotgun (WGS) entry which is preliminary data.</text>
</comment>
<feature type="compositionally biased region" description="Acidic residues" evidence="1">
    <location>
        <begin position="295"/>
        <end position="305"/>
    </location>
</feature>
<dbReference type="Proteomes" id="UP000231279">
    <property type="component" value="Unassembled WGS sequence"/>
</dbReference>
<dbReference type="EMBL" id="NKXS01004858">
    <property type="protein sequence ID" value="PIN05199.1"/>
    <property type="molecule type" value="Genomic_DNA"/>
</dbReference>
<feature type="region of interest" description="Disordered" evidence="1">
    <location>
        <begin position="412"/>
        <end position="440"/>
    </location>
</feature>
<evidence type="ECO:0000313" key="3">
    <source>
        <dbReference type="Proteomes" id="UP000231279"/>
    </source>
</evidence>
<gene>
    <name evidence="2" type="ORF">CDL12_22263</name>
</gene>
<feature type="compositionally biased region" description="Basic and acidic residues" evidence="1">
    <location>
        <begin position="279"/>
        <end position="294"/>
    </location>
</feature>
<feature type="compositionally biased region" description="Basic and acidic residues" evidence="1">
    <location>
        <begin position="424"/>
        <end position="440"/>
    </location>
</feature>
<proteinExistence type="predicted"/>
<evidence type="ECO:0000313" key="2">
    <source>
        <dbReference type="EMBL" id="PIN05199.1"/>
    </source>
</evidence>
<sequence>MAAAMGIVVAEASLMLRKYQRRRSLSLINRGKKRAPWFLVHQNKNKAKKIKKNTPGSFLRYYVGEDNSACVFSCLRSRRKPTFISTVKPTQRAFVRFAVKLEISAIIRRFRERNISFAFARGVEVPFTPSELSIILGLSTKGQPVDVNLKMKSRTMERLFSGKLQNLNRKNIVNKLDELANKDKMRKCVGAGGNRKKYLDGCTVGLMVTQKLIEFIRLYRWGECKLPNKVHNAEDRLKSITAEMVFEFNPTSQELCLLNPDSAVAAIVRAKDQEIKELKKIGDNDGEEKERKYEEEEDEEDEEMDEEKKDNEDEKEKAEQDEQKEEKIKEGQDDKKGKKEDGEDEEGKEKKGEKEEERKDENQTKHRACQVSCHHEVEMNKKLEVIYRKLDFGEWDYEAVRTLSSIVDDLNSPLSTTLAKRAKQRNEESDHDEEKKTIPE</sequence>
<protein>
    <submittedName>
        <fullName evidence="2">Uncharacterized protein</fullName>
    </submittedName>
</protein>
<feature type="compositionally biased region" description="Basic and acidic residues" evidence="1">
    <location>
        <begin position="306"/>
        <end position="364"/>
    </location>
</feature>
<name>A0A2G9GIS8_9LAMI</name>
<dbReference type="STRING" id="429701.A0A2G9GIS8"/>
<evidence type="ECO:0000256" key="1">
    <source>
        <dbReference type="SAM" id="MobiDB-lite"/>
    </source>
</evidence>
<dbReference type="OrthoDB" id="928194at2759"/>